<proteinExistence type="predicted"/>
<feature type="domain" description="Azaphilone pigments biosynthesis cluster protein L N-terminal" evidence="1">
    <location>
        <begin position="2"/>
        <end position="147"/>
    </location>
</feature>
<dbReference type="AlphaFoldDB" id="A0A5M8PDT7"/>
<comment type="caution">
    <text evidence="2">The sequence shown here is derived from an EMBL/GenBank/DDBJ whole genome shotgun (WGS) entry which is preliminary data.</text>
</comment>
<dbReference type="OrthoDB" id="432483at2759"/>
<organism evidence="2 3">
    <name type="scientific">Lasallia pustulata</name>
    <dbReference type="NCBI Taxonomy" id="136370"/>
    <lineage>
        <taxon>Eukaryota</taxon>
        <taxon>Fungi</taxon>
        <taxon>Dikarya</taxon>
        <taxon>Ascomycota</taxon>
        <taxon>Pezizomycotina</taxon>
        <taxon>Lecanoromycetes</taxon>
        <taxon>OSLEUM clade</taxon>
        <taxon>Umbilicariomycetidae</taxon>
        <taxon>Umbilicariales</taxon>
        <taxon>Umbilicariaceae</taxon>
        <taxon>Lasallia</taxon>
    </lineage>
</organism>
<evidence type="ECO:0000313" key="3">
    <source>
        <dbReference type="Proteomes" id="UP000324767"/>
    </source>
</evidence>
<reference evidence="2 3" key="1">
    <citation type="submission" date="2019-09" db="EMBL/GenBank/DDBJ databases">
        <title>The hologenome of the rock-dwelling lichen Lasallia pustulata.</title>
        <authorList>
            <person name="Greshake Tzovaras B."/>
            <person name="Segers F."/>
            <person name="Bicker A."/>
            <person name="Dal Grande F."/>
            <person name="Otte J."/>
            <person name="Hankeln T."/>
            <person name="Schmitt I."/>
            <person name="Ebersberger I."/>
        </authorList>
    </citation>
    <scope>NUCLEOTIDE SEQUENCE [LARGE SCALE GENOMIC DNA]</scope>
    <source>
        <strain evidence="2">A1-1</strain>
    </source>
</reference>
<dbReference type="InterPro" id="IPR031348">
    <property type="entry name" value="PigL_N"/>
</dbReference>
<dbReference type="Pfam" id="PF17111">
    <property type="entry name" value="PigL_N"/>
    <property type="match status" value="1"/>
</dbReference>
<dbReference type="EMBL" id="VXIT01000020">
    <property type="protein sequence ID" value="KAA6407060.1"/>
    <property type="molecule type" value="Genomic_DNA"/>
</dbReference>
<evidence type="ECO:0000259" key="1">
    <source>
        <dbReference type="Pfam" id="PF17111"/>
    </source>
</evidence>
<sequence>MTDPLSIAASVASLVAFAGAISKEVFQFFSSIKNAPENARVLVAALYSLNVTLGQVQTNLLDSRFVADHDGEDFKALNVCLVNCTAILSELERKVQKSGLGEATKARPTRLRDAVQWSYTDDEIAEYLRRVEAEKGTLSIALEAFTM</sequence>
<name>A0A5M8PDT7_9LECA</name>
<accession>A0A5M8PDT7</accession>
<dbReference type="Proteomes" id="UP000324767">
    <property type="component" value="Unassembled WGS sequence"/>
</dbReference>
<evidence type="ECO:0000313" key="2">
    <source>
        <dbReference type="EMBL" id="KAA6407060.1"/>
    </source>
</evidence>
<gene>
    <name evidence="2" type="ORF">FRX48_09126</name>
</gene>
<protein>
    <recommendedName>
        <fullName evidence="1">Azaphilone pigments biosynthesis cluster protein L N-terminal domain-containing protein</fullName>
    </recommendedName>
</protein>